<keyword evidence="2" id="KW-1133">Transmembrane helix</keyword>
<dbReference type="Pfam" id="PF04203">
    <property type="entry name" value="Sortase"/>
    <property type="match status" value="1"/>
</dbReference>
<sequence length="266" mass="29446">MPLYRYVKSVAIFSPTDLPARAGGIRGLIGKVLPNVFIVVGATFLTTVAYPFVTYQLSNHRWQQGTLLSPVPEIEVIQAKGIVSPLSEPMAPPVLAAQNQQPEIVGDVDLTKASNWFPSAPSTKTRISKISHYQLSIPKLKIDQAVVQIAGDSLNKHLIQYAGTALPGEYGNTVIFGHSVLPVFYNPKDYMSIFSLLPTLEKGDEIYIDYDGIQYKYIIDSYSEVKPSEVEILEQRFDRQALTLITCVPPGTYLKRGVILAYLSKL</sequence>
<evidence type="ECO:0000313" key="4">
    <source>
        <dbReference type="Proteomes" id="UP000177006"/>
    </source>
</evidence>
<evidence type="ECO:0000256" key="2">
    <source>
        <dbReference type="SAM" id="Phobius"/>
    </source>
</evidence>
<evidence type="ECO:0000313" key="3">
    <source>
        <dbReference type="EMBL" id="OGD61887.1"/>
    </source>
</evidence>
<accession>A0A1F5E393</accession>
<dbReference type="SUPFAM" id="SSF63817">
    <property type="entry name" value="Sortase"/>
    <property type="match status" value="1"/>
</dbReference>
<reference evidence="3 4" key="1">
    <citation type="journal article" date="2016" name="Nat. Commun.">
        <title>Thousands of microbial genomes shed light on interconnected biogeochemical processes in an aquifer system.</title>
        <authorList>
            <person name="Anantharaman K."/>
            <person name="Brown C.T."/>
            <person name="Hug L.A."/>
            <person name="Sharon I."/>
            <person name="Castelle C.J."/>
            <person name="Probst A.J."/>
            <person name="Thomas B.C."/>
            <person name="Singh A."/>
            <person name="Wilkins M.J."/>
            <person name="Karaoz U."/>
            <person name="Brodie E.L."/>
            <person name="Williams K.H."/>
            <person name="Hubbard S.S."/>
            <person name="Banfield J.F."/>
        </authorList>
    </citation>
    <scope>NUCLEOTIDE SEQUENCE [LARGE SCALE GENOMIC DNA]</scope>
</reference>
<protein>
    <recommendedName>
        <fullName evidence="5">Sortase</fullName>
    </recommendedName>
</protein>
<gene>
    <name evidence="3" type="ORF">A2160_00810</name>
</gene>
<dbReference type="GO" id="GO:0016787">
    <property type="term" value="F:hydrolase activity"/>
    <property type="evidence" value="ECO:0007669"/>
    <property type="project" value="UniProtKB-KW"/>
</dbReference>
<name>A0A1F5E393_9BACT</name>
<keyword evidence="2" id="KW-0812">Transmembrane</keyword>
<comment type="caution">
    <text evidence="3">The sequence shown here is derived from an EMBL/GenBank/DDBJ whole genome shotgun (WGS) entry which is preliminary data.</text>
</comment>
<evidence type="ECO:0008006" key="5">
    <source>
        <dbReference type="Google" id="ProtNLM"/>
    </source>
</evidence>
<dbReference type="NCBIfam" id="TIGR01076">
    <property type="entry name" value="sortase_fam"/>
    <property type="match status" value="1"/>
</dbReference>
<dbReference type="InterPro" id="IPR005754">
    <property type="entry name" value="Sortase"/>
</dbReference>
<dbReference type="InterPro" id="IPR023365">
    <property type="entry name" value="Sortase_dom-sf"/>
</dbReference>
<evidence type="ECO:0000256" key="1">
    <source>
        <dbReference type="ARBA" id="ARBA00022801"/>
    </source>
</evidence>
<keyword evidence="1" id="KW-0378">Hydrolase</keyword>
<dbReference type="Gene3D" id="2.40.260.10">
    <property type="entry name" value="Sortase"/>
    <property type="match status" value="1"/>
</dbReference>
<dbReference type="Proteomes" id="UP000177006">
    <property type="component" value="Unassembled WGS sequence"/>
</dbReference>
<feature type="transmembrane region" description="Helical" evidence="2">
    <location>
        <begin position="32"/>
        <end position="53"/>
    </location>
</feature>
<proteinExistence type="predicted"/>
<dbReference type="AlphaFoldDB" id="A0A1F5E393"/>
<dbReference type="STRING" id="1797457.A2160_00810"/>
<dbReference type="EMBL" id="MEZK01000030">
    <property type="protein sequence ID" value="OGD61887.1"/>
    <property type="molecule type" value="Genomic_DNA"/>
</dbReference>
<keyword evidence="2" id="KW-0472">Membrane</keyword>
<organism evidence="3 4">
    <name type="scientific">Candidatus Beckwithbacteria bacterium RBG_13_42_9</name>
    <dbReference type="NCBI Taxonomy" id="1797457"/>
    <lineage>
        <taxon>Bacteria</taxon>
        <taxon>Candidatus Beckwithiibacteriota</taxon>
    </lineage>
</organism>